<protein>
    <submittedName>
        <fullName evidence="2">Uncharacterized protein</fullName>
    </submittedName>
</protein>
<dbReference type="OrthoDB" id="10576116at2759"/>
<organism evidence="2 3">
    <name type="scientific">Trichinella spiralis</name>
    <name type="common">Trichina worm</name>
    <dbReference type="NCBI Taxonomy" id="6334"/>
    <lineage>
        <taxon>Eukaryota</taxon>
        <taxon>Metazoa</taxon>
        <taxon>Ecdysozoa</taxon>
        <taxon>Nematoda</taxon>
        <taxon>Enoplea</taxon>
        <taxon>Dorylaimia</taxon>
        <taxon>Trichinellida</taxon>
        <taxon>Trichinellidae</taxon>
        <taxon>Trichinella</taxon>
    </lineage>
</organism>
<dbReference type="Proteomes" id="UP000054776">
    <property type="component" value="Unassembled WGS sequence"/>
</dbReference>
<dbReference type="AlphaFoldDB" id="A0A0V1AWZ2"/>
<feature type="region of interest" description="Disordered" evidence="1">
    <location>
        <begin position="180"/>
        <end position="247"/>
    </location>
</feature>
<comment type="caution">
    <text evidence="2">The sequence shown here is derived from an EMBL/GenBank/DDBJ whole genome shotgun (WGS) entry which is preliminary data.</text>
</comment>
<feature type="compositionally biased region" description="Low complexity" evidence="1">
    <location>
        <begin position="14"/>
        <end position="88"/>
    </location>
</feature>
<feature type="compositionally biased region" description="Polar residues" evidence="1">
    <location>
        <begin position="231"/>
        <end position="247"/>
    </location>
</feature>
<dbReference type="InParanoid" id="A0A0V1AWZ2"/>
<evidence type="ECO:0000313" key="3">
    <source>
        <dbReference type="Proteomes" id="UP000054776"/>
    </source>
</evidence>
<accession>A0A0V1AWZ2</accession>
<reference evidence="2 3" key="1">
    <citation type="submission" date="2015-01" db="EMBL/GenBank/DDBJ databases">
        <title>Evolution of Trichinella species and genotypes.</title>
        <authorList>
            <person name="Korhonen P.K."/>
            <person name="Edoardo P."/>
            <person name="Giuseppe L.R."/>
            <person name="Gasser R.B."/>
        </authorList>
    </citation>
    <scope>NUCLEOTIDE SEQUENCE [LARGE SCALE GENOMIC DNA]</scope>
    <source>
        <strain evidence="2">ISS3</strain>
    </source>
</reference>
<feature type="region of interest" description="Disordered" evidence="1">
    <location>
        <begin position="1"/>
        <end position="88"/>
    </location>
</feature>
<feature type="compositionally biased region" description="Basic and acidic residues" evidence="1">
    <location>
        <begin position="180"/>
        <end position="198"/>
    </location>
</feature>
<dbReference type="EMBL" id="JYDH01000176">
    <property type="protein sequence ID" value="KRY29269.1"/>
    <property type="molecule type" value="Genomic_DNA"/>
</dbReference>
<evidence type="ECO:0000313" key="2">
    <source>
        <dbReference type="EMBL" id="KRY29269.1"/>
    </source>
</evidence>
<sequence>MKHLGEVSVQTLYNNTRRTSNSSSRSNSSSSSSSNSRSSSCCSSSISNSSSSSSNDTSSNNVSSSSGSSNSNSSSSSSNSSSSSSSSSSSIRAEASAAAASSTEKRASSSATAAEAIRAIDVRCLPPHSQEHQHCHHGHHCCHRPMMLVCSTSRSDDCNDNADDKTNNITGNRLHCWTKREKEGDKNDRRTKMEKGKNDSVGNKTIGRPGGKSDDQQLCFAKGNQERKSKNQQNARHQLAASTANDGPTNVCCLMSSFDEAS</sequence>
<proteinExistence type="predicted"/>
<gene>
    <name evidence="2" type="ORF">T01_5279</name>
</gene>
<evidence type="ECO:0000256" key="1">
    <source>
        <dbReference type="SAM" id="MobiDB-lite"/>
    </source>
</evidence>
<keyword evidence="3" id="KW-1185">Reference proteome</keyword>
<name>A0A0V1AWZ2_TRISP</name>